<keyword evidence="3" id="KW-1185">Reference proteome</keyword>
<proteinExistence type="predicted"/>
<keyword evidence="1" id="KW-0812">Transmembrane</keyword>
<gene>
    <name evidence="2" type="ORF">CLTEP_26060</name>
</gene>
<keyword evidence="1" id="KW-1133">Transmembrane helix</keyword>
<reference evidence="2 3" key="1">
    <citation type="submission" date="2016-02" db="EMBL/GenBank/DDBJ databases">
        <title>Genome sequence of Clostridium tepidiprofundi DSM 19306.</title>
        <authorList>
            <person name="Poehlein A."/>
            <person name="Daniel R."/>
        </authorList>
    </citation>
    <scope>NUCLEOTIDE SEQUENCE [LARGE SCALE GENOMIC DNA]</scope>
    <source>
        <strain evidence="2 3">DSM 19306</strain>
    </source>
</reference>
<accession>A0A151AS91</accession>
<comment type="caution">
    <text evidence="2">The sequence shown here is derived from an EMBL/GenBank/DDBJ whole genome shotgun (WGS) entry which is preliminary data.</text>
</comment>
<sequence length="93" mass="9727">MDIVVVVVTPVVAVVVILVVAVMIHAIYAAVLVKNEKSAESIIKNIESICVNAFANNNTIVDAVATTVAVDTVAAVDTVIMADTVDMVMDITQ</sequence>
<organism evidence="2 3">
    <name type="scientific">Clostridium tepidiprofundi DSM 19306</name>
    <dbReference type="NCBI Taxonomy" id="1121338"/>
    <lineage>
        <taxon>Bacteria</taxon>
        <taxon>Bacillati</taxon>
        <taxon>Bacillota</taxon>
        <taxon>Clostridia</taxon>
        <taxon>Eubacteriales</taxon>
        <taxon>Clostridiaceae</taxon>
        <taxon>Clostridium</taxon>
    </lineage>
</organism>
<protein>
    <submittedName>
        <fullName evidence="2">Uncharacterized protein</fullName>
    </submittedName>
</protein>
<evidence type="ECO:0000313" key="3">
    <source>
        <dbReference type="Proteomes" id="UP000075531"/>
    </source>
</evidence>
<evidence type="ECO:0000313" key="2">
    <source>
        <dbReference type="EMBL" id="KYH30518.1"/>
    </source>
</evidence>
<name>A0A151AS91_9CLOT</name>
<keyword evidence="1" id="KW-0472">Membrane</keyword>
<feature type="transmembrane region" description="Helical" evidence="1">
    <location>
        <begin position="6"/>
        <end position="33"/>
    </location>
</feature>
<evidence type="ECO:0000256" key="1">
    <source>
        <dbReference type="SAM" id="Phobius"/>
    </source>
</evidence>
<dbReference type="EMBL" id="LTBA01000069">
    <property type="protein sequence ID" value="KYH30518.1"/>
    <property type="molecule type" value="Genomic_DNA"/>
</dbReference>
<dbReference type="AlphaFoldDB" id="A0A151AS91"/>
<dbReference type="Proteomes" id="UP000075531">
    <property type="component" value="Unassembled WGS sequence"/>
</dbReference>